<feature type="region of interest" description="Disordered" evidence="3">
    <location>
        <begin position="83"/>
        <end position="104"/>
    </location>
</feature>
<comment type="caution">
    <text evidence="5">The sequence shown here is derived from an EMBL/GenBank/DDBJ whole genome shotgun (WGS) entry which is preliminary data.</text>
</comment>
<feature type="domain" description="Zn(2)-C6 fungal-type" evidence="4">
    <location>
        <begin position="32"/>
        <end position="65"/>
    </location>
</feature>
<protein>
    <recommendedName>
        <fullName evidence="4">Zn(2)-C6 fungal-type domain-containing protein</fullName>
    </recommendedName>
</protein>
<dbReference type="GO" id="GO:0006351">
    <property type="term" value="P:DNA-templated transcription"/>
    <property type="evidence" value="ECO:0007669"/>
    <property type="project" value="InterPro"/>
</dbReference>
<dbReference type="InterPro" id="IPR036864">
    <property type="entry name" value="Zn2-C6_fun-type_DNA-bd_sf"/>
</dbReference>
<feature type="region of interest" description="Disordered" evidence="3">
    <location>
        <begin position="1"/>
        <end position="29"/>
    </location>
</feature>
<organism evidence="5 6">
    <name type="scientific">Rhizodiscina lignyota</name>
    <dbReference type="NCBI Taxonomy" id="1504668"/>
    <lineage>
        <taxon>Eukaryota</taxon>
        <taxon>Fungi</taxon>
        <taxon>Dikarya</taxon>
        <taxon>Ascomycota</taxon>
        <taxon>Pezizomycotina</taxon>
        <taxon>Dothideomycetes</taxon>
        <taxon>Pleosporomycetidae</taxon>
        <taxon>Aulographales</taxon>
        <taxon>Rhizodiscinaceae</taxon>
        <taxon>Rhizodiscina</taxon>
    </lineage>
</organism>
<dbReference type="GO" id="GO:0000981">
    <property type="term" value="F:DNA-binding transcription factor activity, RNA polymerase II-specific"/>
    <property type="evidence" value="ECO:0007669"/>
    <property type="project" value="InterPro"/>
</dbReference>
<dbReference type="GO" id="GO:0008270">
    <property type="term" value="F:zinc ion binding"/>
    <property type="evidence" value="ECO:0007669"/>
    <property type="project" value="InterPro"/>
</dbReference>
<reference evidence="5" key="1">
    <citation type="journal article" date="2020" name="Stud. Mycol.">
        <title>101 Dothideomycetes genomes: a test case for predicting lifestyles and emergence of pathogens.</title>
        <authorList>
            <person name="Haridas S."/>
            <person name="Albert R."/>
            <person name="Binder M."/>
            <person name="Bloem J."/>
            <person name="Labutti K."/>
            <person name="Salamov A."/>
            <person name="Andreopoulos B."/>
            <person name="Baker S."/>
            <person name="Barry K."/>
            <person name="Bills G."/>
            <person name="Bluhm B."/>
            <person name="Cannon C."/>
            <person name="Castanera R."/>
            <person name="Culley D."/>
            <person name="Daum C."/>
            <person name="Ezra D."/>
            <person name="Gonzalez J."/>
            <person name="Henrissat B."/>
            <person name="Kuo A."/>
            <person name="Liang C."/>
            <person name="Lipzen A."/>
            <person name="Lutzoni F."/>
            <person name="Magnuson J."/>
            <person name="Mondo S."/>
            <person name="Nolan M."/>
            <person name="Ohm R."/>
            <person name="Pangilinan J."/>
            <person name="Park H.-J."/>
            <person name="Ramirez L."/>
            <person name="Alfaro M."/>
            <person name="Sun H."/>
            <person name="Tritt A."/>
            <person name="Yoshinaga Y."/>
            <person name="Zwiers L.-H."/>
            <person name="Turgeon B."/>
            <person name="Goodwin S."/>
            <person name="Spatafora J."/>
            <person name="Crous P."/>
            <person name="Grigoriev I."/>
        </authorList>
    </citation>
    <scope>NUCLEOTIDE SEQUENCE</scope>
    <source>
        <strain evidence="5">CBS 133067</strain>
    </source>
</reference>
<dbReference type="Proteomes" id="UP000799772">
    <property type="component" value="Unassembled WGS sequence"/>
</dbReference>
<dbReference type="EMBL" id="ML978124">
    <property type="protein sequence ID" value="KAF2100383.1"/>
    <property type="molecule type" value="Genomic_DNA"/>
</dbReference>
<sequence length="818" mass="91030">MDSNTRKRKHSSTDNTEGRTEKRTTKHRSSQACQACRVRKVRCDVLKNDGSSCTNCRLDDVECVVLASKRGKKYQRATLDDIIVQSRPPTSDDNSNNKNDPASTEAILTPIVSAVAGDVPVCVTFDEDHQENNNTQQQAASHQEYTKDSSMIAQGEKQQQANVVPPPLASPSPHHQSPAAGSATPLPAFIAPLPAHMPSEDLDFLRRKGAFAMPEPALRAEILRCYIFSVHPFTPILDLPVFVQAAVNGQEDSRISLLLFQAVMFAGIASLDRHFVQLLGFDRTKPAREVFFDRVRLLYEFDVEQDQTAVLQSLLLMSWWYGRWNKRRHTWHWTGLALSVALNMGLHREPMARCGSDKTRHFRRRLWWSLYIRDRLLALGTRRPMRIRDDSFDVTMLALEDFDIQTLGEFGSGQPPTPDVEESTRTALMCIELAKLSICIGHVLTSHYTTLSAQPDVPHTMMVVPKGEKDRTVGELGKCEREIDEWFQVLAHNVRRTQNGPSRSSGCSEVHWGILNMVYLTLVNVLHRVQALEPLSDGAEAQAVQKASRAKVKEAARNVTELAHTMLRHDQARYLGLPGVTALVAACLSHTLDIRSSDEDVRDASVFRFSRSMQVLQSLSEIYASADSAVLFLAWVIRKAGISMPVQMAFSPALDSMSRTDQRLVQPITTASEKEHTGGWKAAALPHQGRRCTISAAHGPIAADRGDWPESLLDDPDREVAPGRSSSMMHHSIPPATGSLAFTYSPSSFLDKSTPARKDDMPFLHFGFIPSRELPSISGMGSAPFFEWNNSLDSAGLDFEPIAFNYDFGLNTFGFLGS</sequence>
<evidence type="ECO:0000256" key="2">
    <source>
        <dbReference type="ARBA" id="ARBA00023242"/>
    </source>
</evidence>
<dbReference type="PROSITE" id="PS50048">
    <property type="entry name" value="ZN2_CY6_FUNGAL_2"/>
    <property type="match status" value="1"/>
</dbReference>
<keyword evidence="1" id="KW-0479">Metal-binding</keyword>
<feature type="compositionally biased region" description="Polar residues" evidence="3">
    <location>
        <begin position="132"/>
        <end position="162"/>
    </location>
</feature>
<dbReference type="SMART" id="SM00906">
    <property type="entry name" value="Fungal_trans"/>
    <property type="match status" value="1"/>
</dbReference>
<dbReference type="Pfam" id="PF00172">
    <property type="entry name" value="Zn_clus"/>
    <property type="match status" value="1"/>
</dbReference>
<accession>A0A9P4II28</accession>
<dbReference type="InterPro" id="IPR052761">
    <property type="entry name" value="Fungal_Detox/Toxin_TFs"/>
</dbReference>
<dbReference type="PANTHER" id="PTHR47425">
    <property type="entry name" value="FARB-RELATED"/>
    <property type="match status" value="1"/>
</dbReference>
<dbReference type="GO" id="GO:0003677">
    <property type="term" value="F:DNA binding"/>
    <property type="evidence" value="ECO:0007669"/>
    <property type="project" value="InterPro"/>
</dbReference>
<gene>
    <name evidence="5" type="ORF">NA57DRAFT_73994</name>
</gene>
<dbReference type="OrthoDB" id="4451586at2759"/>
<dbReference type="Pfam" id="PF04082">
    <property type="entry name" value="Fungal_trans"/>
    <property type="match status" value="1"/>
</dbReference>
<dbReference type="InterPro" id="IPR001138">
    <property type="entry name" value="Zn2Cys6_DnaBD"/>
</dbReference>
<proteinExistence type="predicted"/>
<dbReference type="CDD" id="cd00067">
    <property type="entry name" value="GAL4"/>
    <property type="match status" value="1"/>
</dbReference>
<dbReference type="Gene3D" id="4.10.240.10">
    <property type="entry name" value="Zn(2)-C6 fungal-type DNA-binding domain"/>
    <property type="match status" value="1"/>
</dbReference>
<dbReference type="PROSITE" id="PS00463">
    <property type="entry name" value="ZN2_CY6_FUNGAL_1"/>
    <property type="match status" value="1"/>
</dbReference>
<evidence type="ECO:0000256" key="3">
    <source>
        <dbReference type="SAM" id="MobiDB-lite"/>
    </source>
</evidence>
<name>A0A9P4II28_9PEZI</name>
<dbReference type="InterPro" id="IPR007219">
    <property type="entry name" value="XnlR_reg_dom"/>
</dbReference>
<evidence type="ECO:0000313" key="5">
    <source>
        <dbReference type="EMBL" id="KAF2100383.1"/>
    </source>
</evidence>
<feature type="compositionally biased region" description="Basic residues" evidence="3">
    <location>
        <begin position="1"/>
        <end position="10"/>
    </location>
</feature>
<keyword evidence="2" id="KW-0539">Nucleus</keyword>
<feature type="region of interest" description="Disordered" evidence="3">
    <location>
        <begin position="702"/>
        <end position="730"/>
    </location>
</feature>
<evidence type="ECO:0000256" key="1">
    <source>
        <dbReference type="ARBA" id="ARBA00022723"/>
    </source>
</evidence>
<feature type="region of interest" description="Disordered" evidence="3">
    <location>
        <begin position="131"/>
        <end position="185"/>
    </location>
</feature>
<dbReference type="PANTHER" id="PTHR47425:SF3">
    <property type="entry name" value="ZN(II)2CYS6 TRANSCRIPTION FACTOR (EUROFUNG)"/>
    <property type="match status" value="1"/>
</dbReference>
<dbReference type="CDD" id="cd12148">
    <property type="entry name" value="fungal_TF_MHR"/>
    <property type="match status" value="1"/>
</dbReference>
<evidence type="ECO:0000313" key="6">
    <source>
        <dbReference type="Proteomes" id="UP000799772"/>
    </source>
</evidence>
<feature type="compositionally biased region" description="Polar residues" evidence="3">
    <location>
        <begin position="87"/>
        <end position="102"/>
    </location>
</feature>
<dbReference type="SMART" id="SM00066">
    <property type="entry name" value="GAL4"/>
    <property type="match status" value="1"/>
</dbReference>
<dbReference type="AlphaFoldDB" id="A0A9P4II28"/>
<evidence type="ECO:0000259" key="4">
    <source>
        <dbReference type="PROSITE" id="PS50048"/>
    </source>
</evidence>
<keyword evidence="6" id="KW-1185">Reference proteome</keyword>
<dbReference type="SUPFAM" id="SSF57701">
    <property type="entry name" value="Zn2/Cys6 DNA-binding domain"/>
    <property type="match status" value="1"/>
</dbReference>